<dbReference type="KEGG" id="ccat:101449343"/>
<feature type="compositionally biased region" description="Basic and acidic residues" evidence="2">
    <location>
        <begin position="74"/>
        <end position="86"/>
    </location>
</feature>
<feature type="compositionally biased region" description="Basic and acidic residues" evidence="2">
    <location>
        <begin position="554"/>
        <end position="563"/>
    </location>
</feature>
<evidence type="ECO:0000256" key="2">
    <source>
        <dbReference type="SAM" id="MobiDB-lite"/>
    </source>
</evidence>
<feature type="compositionally biased region" description="Polar residues" evidence="2">
    <location>
        <begin position="149"/>
        <end position="159"/>
    </location>
</feature>
<dbReference type="AlphaFoldDB" id="W8BBV6"/>
<organism evidence="3">
    <name type="scientific">Ceratitis capitata</name>
    <name type="common">Mediterranean fruit fly</name>
    <name type="synonym">Tephritis capitata</name>
    <dbReference type="NCBI Taxonomy" id="7213"/>
    <lineage>
        <taxon>Eukaryota</taxon>
        <taxon>Metazoa</taxon>
        <taxon>Ecdysozoa</taxon>
        <taxon>Arthropoda</taxon>
        <taxon>Hexapoda</taxon>
        <taxon>Insecta</taxon>
        <taxon>Pterygota</taxon>
        <taxon>Neoptera</taxon>
        <taxon>Endopterygota</taxon>
        <taxon>Diptera</taxon>
        <taxon>Brachycera</taxon>
        <taxon>Muscomorpha</taxon>
        <taxon>Tephritoidea</taxon>
        <taxon>Tephritidae</taxon>
        <taxon>Ceratitis</taxon>
        <taxon>Ceratitis</taxon>
    </lineage>
</organism>
<dbReference type="EMBL" id="GAMC01019208">
    <property type="protein sequence ID" value="JAB87347.1"/>
    <property type="molecule type" value="mRNA"/>
</dbReference>
<evidence type="ECO:0000256" key="1">
    <source>
        <dbReference type="SAM" id="Coils"/>
    </source>
</evidence>
<feature type="region of interest" description="Disordered" evidence="2">
    <location>
        <begin position="1"/>
        <end position="32"/>
    </location>
</feature>
<dbReference type="EMBL" id="GAMC01019211">
    <property type="protein sequence ID" value="JAB87344.1"/>
    <property type="molecule type" value="mRNA"/>
</dbReference>
<sequence>MSDSAENLTQKATSTPHTDDESITTSTESDSLETWTLVNDKNRKKDELTASTELVNANNRIEILTTSSSSNVNKESHENTGYRTDDDSNVDDVSEGISIISESESAGRASPIETEANLTDLNLSGYSNHENVHLDEKFRFPIRIPQSHLPSSSVNSSDENALRQRRIRRSSSNGAANDKSLQEKDDTVVGNSVYPFVRHSLKTAFIVCVFLATLAFIGKLLNPDWQLLPTNSYLSVLEQKLTDLELQNNLMRAEIDILSRQVKYLSDLSENSAINRDNVEKGPKYQHRHFKQTGEWIMKQKDKSFKAWPGNGNNLDPVEITKEDLRKPFKCPNGNYVEMAGMCIEKIEPNIKNVEDIINVVDDIVIEQIVEGIQSLNEDSATDSAPNANINKPGFKGSKVDTSELETEYNRNKKFINTGNRNSKERDSSEKKYDTQKHWKQHKNLYKDGNKSDEDEFSDEDDEASIEDFKKKPFNSKERYNKNDKERKNGNKYSERYQKERKFDKNSRERKYFDSDEQSPKSGEWHEKLMKQRETSRHENEYRQRNKNWYIERGNSREKMRHS</sequence>
<reference evidence="3" key="2">
    <citation type="journal article" date="2014" name="BMC Genomics">
        <title>A genomic perspective to assessing quality of mass-reared SIT flies used in Mediterranean fruit fly (Ceratitis capitata) eradication in California.</title>
        <authorList>
            <person name="Calla B."/>
            <person name="Hall B."/>
            <person name="Hou S."/>
            <person name="Geib S.M."/>
        </authorList>
    </citation>
    <scope>NUCLEOTIDE SEQUENCE</scope>
</reference>
<feature type="compositionally biased region" description="Basic and acidic residues" evidence="2">
    <location>
        <begin position="523"/>
        <end position="544"/>
    </location>
</feature>
<dbReference type="OrthoDB" id="8063363at2759"/>
<proteinExistence type="evidence at transcript level"/>
<dbReference type="RefSeq" id="XP_004527183.1">
    <property type="nucleotide sequence ID" value="XM_004527126.1"/>
</dbReference>
<feature type="region of interest" description="Disordered" evidence="2">
    <location>
        <begin position="67"/>
        <end position="91"/>
    </location>
</feature>
<name>W8BBV6_CERCA</name>
<feature type="compositionally biased region" description="Acidic residues" evidence="2">
    <location>
        <begin position="453"/>
        <end position="466"/>
    </location>
</feature>
<evidence type="ECO:0000313" key="3">
    <source>
        <dbReference type="EMBL" id="JAB87344.1"/>
    </source>
</evidence>
<feature type="compositionally biased region" description="Polar residues" evidence="2">
    <location>
        <begin position="1"/>
        <end position="16"/>
    </location>
</feature>
<feature type="compositionally biased region" description="Basic and acidic residues" evidence="2">
    <location>
        <begin position="422"/>
        <end position="437"/>
    </location>
</feature>
<feature type="compositionally biased region" description="Polar residues" evidence="2">
    <location>
        <begin position="377"/>
        <end position="390"/>
    </location>
</feature>
<feature type="region of interest" description="Disordered" evidence="2">
    <location>
        <begin position="149"/>
        <end position="183"/>
    </location>
</feature>
<protein>
    <submittedName>
        <fullName evidence="3">Uncharacterized protein</fullName>
    </submittedName>
</protein>
<feature type="compositionally biased region" description="Low complexity" evidence="2">
    <location>
        <begin position="23"/>
        <end position="32"/>
    </location>
</feature>
<keyword evidence="1" id="KW-0175">Coiled coil</keyword>
<feature type="region of interest" description="Disordered" evidence="2">
    <location>
        <begin position="377"/>
        <end position="563"/>
    </location>
</feature>
<feature type="coiled-coil region" evidence="1">
    <location>
        <begin position="234"/>
        <end position="261"/>
    </location>
</feature>
<dbReference type="GeneID" id="101449343"/>
<dbReference type="EMBL" id="GAMC01019210">
    <property type="protein sequence ID" value="JAB87345.1"/>
    <property type="molecule type" value="mRNA"/>
</dbReference>
<reference evidence="3" key="1">
    <citation type="submission" date="2013-07" db="EMBL/GenBank/DDBJ databases">
        <authorList>
            <person name="Geib S."/>
        </authorList>
    </citation>
    <scope>NUCLEOTIDE SEQUENCE</scope>
</reference>
<feature type="compositionally biased region" description="Basic and acidic residues" evidence="2">
    <location>
        <begin position="467"/>
        <end position="514"/>
    </location>
</feature>
<accession>W8BBV6</accession>